<proteinExistence type="predicted"/>
<name>X1ACQ2_9ZZZZ</name>
<accession>X1ACQ2</accession>
<evidence type="ECO:0000313" key="1">
    <source>
        <dbReference type="EMBL" id="GAG80245.1"/>
    </source>
</evidence>
<dbReference type="AlphaFoldDB" id="X1ACQ2"/>
<protein>
    <submittedName>
        <fullName evidence="1">Uncharacterized protein</fullName>
    </submittedName>
</protein>
<sequence length="132" mass="15531">MKIIKRITVYDTDPEMDFYLVSDGTFLIHAVKQQQFENRTGKHEHPVLIAKEPWELYDVTINTWVFKRENKNKEQILILKEVARMRLSEFTTNSRNNVDARCSPYIEMGLPSTIIDFEAVSKSENTHHPEHP</sequence>
<dbReference type="EMBL" id="BART01017651">
    <property type="protein sequence ID" value="GAG80245.1"/>
    <property type="molecule type" value="Genomic_DNA"/>
</dbReference>
<feature type="non-terminal residue" evidence="1">
    <location>
        <position position="132"/>
    </location>
</feature>
<gene>
    <name evidence="1" type="ORF">S01H4_33517</name>
</gene>
<organism evidence="1">
    <name type="scientific">marine sediment metagenome</name>
    <dbReference type="NCBI Taxonomy" id="412755"/>
    <lineage>
        <taxon>unclassified sequences</taxon>
        <taxon>metagenomes</taxon>
        <taxon>ecological metagenomes</taxon>
    </lineage>
</organism>
<reference evidence="1" key="1">
    <citation type="journal article" date="2014" name="Front. Microbiol.">
        <title>High frequency of phylogenetically diverse reductive dehalogenase-homologous genes in deep subseafloor sedimentary metagenomes.</title>
        <authorList>
            <person name="Kawai M."/>
            <person name="Futagami T."/>
            <person name="Toyoda A."/>
            <person name="Takaki Y."/>
            <person name="Nishi S."/>
            <person name="Hori S."/>
            <person name="Arai W."/>
            <person name="Tsubouchi T."/>
            <person name="Morono Y."/>
            <person name="Uchiyama I."/>
            <person name="Ito T."/>
            <person name="Fujiyama A."/>
            <person name="Inagaki F."/>
            <person name="Takami H."/>
        </authorList>
    </citation>
    <scope>NUCLEOTIDE SEQUENCE</scope>
    <source>
        <strain evidence="1">Expedition CK06-06</strain>
    </source>
</reference>
<comment type="caution">
    <text evidence="1">The sequence shown here is derived from an EMBL/GenBank/DDBJ whole genome shotgun (WGS) entry which is preliminary data.</text>
</comment>